<protein>
    <submittedName>
        <fullName evidence="1">Uncharacterized protein</fullName>
    </submittedName>
</protein>
<proteinExistence type="predicted"/>
<organism evidence="1 2">
    <name type="scientific">Synaphobranchus kaupii</name>
    <name type="common">Kaup's arrowtooth eel</name>
    <dbReference type="NCBI Taxonomy" id="118154"/>
    <lineage>
        <taxon>Eukaryota</taxon>
        <taxon>Metazoa</taxon>
        <taxon>Chordata</taxon>
        <taxon>Craniata</taxon>
        <taxon>Vertebrata</taxon>
        <taxon>Euteleostomi</taxon>
        <taxon>Actinopterygii</taxon>
        <taxon>Neopterygii</taxon>
        <taxon>Teleostei</taxon>
        <taxon>Anguilliformes</taxon>
        <taxon>Synaphobranchidae</taxon>
        <taxon>Synaphobranchus</taxon>
    </lineage>
</organism>
<evidence type="ECO:0000313" key="1">
    <source>
        <dbReference type="EMBL" id="KAJ8370429.1"/>
    </source>
</evidence>
<gene>
    <name evidence="1" type="ORF">SKAU_G00104570</name>
</gene>
<evidence type="ECO:0000313" key="2">
    <source>
        <dbReference type="Proteomes" id="UP001152622"/>
    </source>
</evidence>
<dbReference type="AlphaFoldDB" id="A0A9Q1J7G1"/>
<dbReference type="EMBL" id="JAINUF010000003">
    <property type="protein sequence ID" value="KAJ8370429.1"/>
    <property type="molecule type" value="Genomic_DNA"/>
</dbReference>
<keyword evidence="2" id="KW-1185">Reference proteome</keyword>
<reference evidence="1" key="1">
    <citation type="journal article" date="2023" name="Science">
        <title>Genome structures resolve the early diversification of teleost fishes.</title>
        <authorList>
            <person name="Parey E."/>
            <person name="Louis A."/>
            <person name="Montfort J."/>
            <person name="Bouchez O."/>
            <person name="Roques C."/>
            <person name="Iampietro C."/>
            <person name="Lluch J."/>
            <person name="Castinel A."/>
            <person name="Donnadieu C."/>
            <person name="Desvignes T."/>
            <person name="Floi Bucao C."/>
            <person name="Jouanno E."/>
            <person name="Wen M."/>
            <person name="Mejri S."/>
            <person name="Dirks R."/>
            <person name="Jansen H."/>
            <person name="Henkel C."/>
            <person name="Chen W.J."/>
            <person name="Zahm M."/>
            <person name="Cabau C."/>
            <person name="Klopp C."/>
            <person name="Thompson A.W."/>
            <person name="Robinson-Rechavi M."/>
            <person name="Braasch I."/>
            <person name="Lecointre G."/>
            <person name="Bobe J."/>
            <person name="Postlethwait J.H."/>
            <person name="Berthelot C."/>
            <person name="Roest Crollius H."/>
            <person name="Guiguen Y."/>
        </authorList>
    </citation>
    <scope>NUCLEOTIDE SEQUENCE</scope>
    <source>
        <strain evidence="1">WJC10195</strain>
    </source>
</reference>
<name>A0A9Q1J7G1_SYNKA</name>
<accession>A0A9Q1J7G1</accession>
<sequence length="141" mass="15371">MNTYGTWCDQSECSWDGRVGEFHLRQAGQRVHSSHALWVLSCLHEYCAQDTRNNDRTPVTSSCRIRGGVITWLPSSCSCPAEAATKFFGYGSGSSGDQSAPTGPTAATPHYPALPCFTSYLPVKPCTPVRTSRSFPCLLPH</sequence>
<dbReference type="Proteomes" id="UP001152622">
    <property type="component" value="Chromosome 3"/>
</dbReference>
<dbReference type="OrthoDB" id="10255128at2759"/>
<comment type="caution">
    <text evidence="1">The sequence shown here is derived from an EMBL/GenBank/DDBJ whole genome shotgun (WGS) entry which is preliminary data.</text>
</comment>